<dbReference type="Proteomes" id="UP000288351">
    <property type="component" value="Unassembled WGS sequence"/>
</dbReference>
<feature type="region of interest" description="Disordered" evidence="1">
    <location>
        <begin position="1"/>
        <end position="22"/>
    </location>
</feature>
<sequence length="353" mass="37158">MTVRSGWLVNRDSPGGGQTRADTRLVPVGTWTPQGELTSRGGVVPGGNPFALTAAGAMQCTIGTGRALISGSSVQGAYPVAVTEPETLTIADGDAQYPRKDSVLLRVDDSAYDGSDQSTAALVVARGTPSATPEAPAASGTAEKLYEITVPAGTSAGTGGIDWATAVSDRRRTTVSLGGIQAGGWSLNYGGAYPGQYRDNNRGLERWDGESWRSVAERHYVAVRKTDAYNLAANRYTPVRWSSVDARTDASMWTPTNPTRLVAPVGGLYTVYAQQTWPGGAEQARVTVTKNAGVGEWHMSFVARSNGGQGHATALPLVLQAGDFIEVNVYSATALDNVPGRYSYATLRWEGPA</sequence>
<gene>
    <name evidence="2" type="ORF">SALB_05856</name>
</gene>
<evidence type="ECO:0000313" key="2">
    <source>
        <dbReference type="EMBL" id="GCB93079.1"/>
    </source>
</evidence>
<accession>A0A401R634</accession>
<evidence type="ECO:0000256" key="1">
    <source>
        <dbReference type="SAM" id="MobiDB-lite"/>
    </source>
</evidence>
<proteinExistence type="predicted"/>
<dbReference type="RefSeq" id="WP_016571210.1">
    <property type="nucleotide sequence ID" value="NZ_BHXC01000007.1"/>
</dbReference>
<dbReference type="EMBL" id="BHXC01000007">
    <property type="protein sequence ID" value="GCB93079.1"/>
    <property type="molecule type" value="Genomic_DNA"/>
</dbReference>
<reference evidence="2 3" key="1">
    <citation type="journal article" date="2019" name="Microbiol. Resour. Announc.">
        <title>Draft Genome Sequence of the Most Traditional epsilon-Poly-l-Lysine Producer, Streptomyces albulus NBRC14147.</title>
        <authorList>
            <person name="Yamanaka K."/>
            <person name="Hamano Y."/>
        </authorList>
    </citation>
    <scope>NUCLEOTIDE SEQUENCE [LARGE SCALE GENOMIC DNA]</scope>
    <source>
        <strain evidence="2 3">NBRC 14147</strain>
    </source>
</reference>
<protein>
    <submittedName>
        <fullName evidence="2">Uncharacterized protein</fullName>
    </submittedName>
</protein>
<evidence type="ECO:0000313" key="3">
    <source>
        <dbReference type="Proteomes" id="UP000288351"/>
    </source>
</evidence>
<name>A0A401R634_STRNR</name>
<organism evidence="2 3">
    <name type="scientific">Streptomyces noursei</name>
    <name type="common">Streptomyces albulus</name>
    <dbReference type="NCBI Taxonomy" id="1971"/>
    <lineage>
        <taxon>Bacteria</taxon>
        <taxon>Bacillati</taxon>
        <taxon>Actinomycetota</taxon>
        <taxon>Actinomycetes</taxon>
        <taxon>Kitasatosporales</taxon>
        <taxon>Streptomycetaceae</taxon>
        <taxon>Streptomyces</taxon>
    </lineage>
</organism>
<comment type="caution">
    <text evidence="2">The sequence shown here is derived from an EMBL/GenBank/DDBJ whole genome shotgun (WGS) entry which is preliminary data.</text>
</comment>
<dbReference type="AlphaFoldDB" id="A0A401R634"/>